<dbReference type="HOGENOM" id="CLU_2192550_0_0_9"/>
<reference evidence="2 3" key="2">
    <citation type="journal article" date="2014" name="Genome Announc.">
        <title>Complete Genome Sequence of Coprothermobacter proteolyticus DSM 5265.</title>
        <authorList>
            <person name="Alexiev A."/>
            <person name="Coil D.A."/>
            <person name="Badger J.H."/>
            <person name="Enticknap J."/>
            <person name="Ward N."/>
            <person name="Robb F.T."/>
            <person name="Eisen J.A."/>
        </authorList>
    </citation>
    <scope>NUCLEOTIDE SEQUENCE [LARGE SCALE GENOMIC DNA]</scope>
    <source>
        <strain evidence="3">ATCC 35245 / DSM 5265 / OCM 4 / BT</strain>
    </source>
</reference>
<evidence type="ECO:0008006" key="4">
    <source>
        <dbReference type="Google" id="ProtNLM"/>
    </source>
</evidence>
<reference evidence="3" key="1">
    <citation type="submission" date="2008-08" db="EMBL/GenBank/DDBJ databases">
        <title>The complete genome sequence of Coprothermobacter proteolyticus strain ATCC 5245 / DSM 5265 / BT.</title>
        <authorList>
            <person name="Dodson R.J."/>
            <person name="Durkin A.S."/>
            <person name="Wu M."/>
            <person name="Eisen J."/>
            <person name="Sutton G."/>
        </authorList>
    </citation>
    <scope>NUCLEOTIDE SEQUENCE [LARGE SCALE GENOMIC DNA]</scope>
    <source>
        <strain evidence="3">ATCC 35245 / DSM 5265 / OCM 4 / BT</strain>
    </source>
</reference>
<gene>
    <name evidence="2" type="ordered locus">COPRO5265_0275</name>
</gene>
<sequence>MKIRIKAKAIAQYLSKVIKSCYGITSVPKSSLKDYASGLVGLYAYDEGVLVRIKDNVVYATVHVVVDPLSPIAAIVKNLRESLDYAFKKLLIKDYEVDVKIHVAKERA</sequence>
<dbReference type="RefSeq" id="WP_012544140.1">
    <property type="nucleotide sequence ID" value="NC_011295.1"/>
</dbReference>
<dbReference type="KEGG" id="cpo:COPRO5265_0275"/>
<dbReference type="Pfam" id="PF03780">
    <property type="entry name" value="Asp23"/>
    <property type="match status" value="1"/>
</dbReference>
<evidence type="ECO:0000313" key="2">
    <source>
        <dbReference type="EMBL" id="ACI17488.1"/>
    </source>
</evidence>
<dbReference type="EMBL" id="CP001145">
    <property type="protein sequence ID" value="ACI17488.1"/>
    <property type="molecule type" value="Genomic_DNA"/>
</dbReference>
<organism evidence="2 3">
    <name type="scientific">Coprothermobacter proteolyticus (strain ATCC 35245 / DSM 5265 / OCM 4 / BT)</name>
    <dbReference type="NCBI Taxonomy" id="309798"/>
    <lineage>
        <taxon>Bacteria</taxon>
        <taxon>Pseudomonadati</taxon>
        <taxon>Coprothermobacterota</taxon>
        <taxon>Coprothermobacteria</taxon>
        <taxon>Coprothermobacterales</taxon>
        <taxon>Coprothermobacteraceae</taxon>
        <taxon>Coprothermobacter</taxon>
    </lineage>
</organism>
<name>B5Y796_COPPD</name>
<dbReference type="AlphaFoldDB" id="B5Y796"/>
<proteinExistence type="inferred from homology"/>
<accession>B5Y796</accession>
<dbReference type="Proteomes" id="UP000001732">
    <property type="component" value="Chromosome"/>
</dbReference>
<dbReference type="OrthoDB" id="9882507at2"/>
<dbReference type="STRING" id="309798.COPRO5265_0275"/>
<keyword evidence="3" id="KW-1185">Reference proteome</keyword>
<evidence type="ECO:0000256" key="1">
    <source>
        <dbReference type="ARBA" id="ARBA00005721"/>
    </source>
</evidence>
<protein>
    <recommendedName>
        <fullName evidence="4">Asp23/Gls24 family envelope stress response protein</fullName>
    </recommendedName>
</protein>
<evidence type="ECO:0000313" key="3">
    <source>
        <dbReference type="Proteomes" id="UP000001732"/>
    </source>
</evidence>
<dbReference type="InterPro" id="IPR005531">
    <property type="entry name" value="Asp23"/>
</dbReference>
<comment type="similarity">
    <text evidence="1">Belongs to the asp23 family.</text>
</comment>